<keyword evidence="3" id="KW-1185">Reference proteome</keyword>
<evidence type="ECO:0000313" key="2">
    <source>
        <dbReference type="EMBL" id="TRM67737.1"/>
    </source>
</evidence>
<sequence length="68" mass="7475">MIAEITQSYGYRPRPHPTAILLDPMHLPAYVIPQPTVSSRRQALRAPSRAAKAYLPPIPPSPSQCAAR</sequence>
<evidence type="ECO:0000256" key="1">
    <source>
        <dbReference type="SAM" id="MobiDB-lite"/>
    </source>
</evidence>
<protein>
    <submittedName>
        <fullName evidence="2">Uncharacterized protein</fullName>
    </submittedName>
</protein>
<dbReference type="EMBL" id="VDMD01000002">
    <property type="protein sequence ID" value="TRM67737.1"/>
    <property type="molecule type" value="Genomic_DNA"/>
</dbReference>
<dbReference type="Proteomes" id="UP000320762">
    <property type="component" value="Unassembled WGS sequence"/>
</dbReference>
<accession>A0A550CSH6</accession>
<reference evidence="2 3" key="1">
    <citation type="journal article" date="2019" name="New Phytol.">
        <title>Comparative genomics reveals unique wood-decay strategies and fruiting body development in the Schizophyllaceae.</title>
        <authorList>
            <person name="Almasi E."/>
            <person name="Sahu N."/>
            <person name="Krizsan K."/>
            <person name="Balint B."/>
            <person name="Kovacs G.M."/>
            <person name="Kiss B."/>
            <person name="Cseklye J."/>
            <person name="Drula E."/>
            <person name="Henrissat B."/>
            <person name="Nagy I."/>
            <person name="Chovatia M."/>
            <person name="Adam C."/>
            <person name="LaButti K."/>
            <person name="Lipzen A."/>
            <person name="Riley R."/>
            <person name="Grigoriev I.V."/>
            <person name="Nagy L.G."/>
        </authorList>
    </citation>
    <scope>NUCLEOTIDE SEQUENCE [LARGE SCALE GENOMIC DNA]</scope>
    <source>
        <strain evidence="2 3">NL-1724</strain>
    </source>
</reference>
<feature type="region of interest" description="Disordered" evidence="1">
    <location>
        <begin position="45"/>
        <end position="68"/>
    </location>
</feature>
<name>A0A550CSH6_9AGAR</name>
<gene>
    <name evidence="2" type="ORF">BD626DRAFT_479679</name>
</gene>
<dbReference type="AlphaFoldDB" id="A0A550CSH6"/>
<comment type="caution">
    <text evidence="2">The sequence shown here is derived from an EMBL/GenBank/DDBJ whole genome shotgun (WGS) entry which is preliminary data.</text>
</comment>
<proteinExistence type="predicted"/>
<organism evidence="2 3">
    <name type="scientific">Schizophyllum amplum</name>
    <dbReference type="NCBI Taxonomy" id="97359"/>
    <lineage>
        <taxon>Eukaryota</taxon>
        <taxon>Fungi</taxon>
        <taxon>Dikarya</taxon>
        <taxon>Basidiomycota</taxon>
        <taxon>Agaricomycotina</taxon>
        <taxon>Agaricomycetes</taxon>
        <taxon>Agaricomycetidae</taxon>
        <taxon>Agaricales</taxon>
        <taxon>Schizophyllaceae</taxon>
        <taxon>Schizophyllum</taxon>
    </lineage>
</organism>
<evidence type="ECO:0000313" key="3">
    <source>
        <dbReference type="Proteomes" id="UP000320762"/>
    </source>
</evidence>